<dbReference type="GO" id="GO:0006310">
    <property type="term" value="P:DNA recombination"/>
    <property type="evidence" value="ECO:0007669"/>
    <property type="project" value="UniProtKB-KW"/>
</dbReference>
<dbReference type="InterPro" id="IPR021109">
    <property type="entry name" value="Peptidase_aspartic_dom_sf"/>
</dbReference>
<dbReference type="InterPro" id="IPR043128">
    <property type="entry name" value="Rev_trsase/Diguanyl_cyclase"/>
</dbReference>
<evidence type="ECO:0000256" key="14">
    <source>
        <dbReference type="ARBA" id="ARBA00022918"/>
    </source>
</evidence>
<keyword evidence="9" id="KW-0064">Aspartyl protease</keyword>
<dbReference type="InterPro" id="IPR050951">
    <property type="entry name" value="Retrovirus_Pol_polyprotein"/>
</dbReference>
<dbReference type="PROSITE" id="PS50013">
    <property type="entry name" value="CHROMO_2"/>
    <property type="match status" value="1"/>
</dbReference>
<keyword evidence="14" id="KW-0695">RNA-directed DNA polymerase</keyword>
<dbReference type="GO" id="GO:0046872">
    <property type="term" value="F:metal ion binding"/>
    <property type="evidence" value="ECO:0007669"/>
    <property type="project" value="UniProtKB-KW"/>
</dbReference>
<dbReference type="InterPro" id="IPR000477">
    <property type="entry name" value="RT_dom"/>
</dbReference>
<evidence type="ECO:0000256" key="3">
    <source>
        <dbReference type="ARBA" id="ARBA00012180"/>
    </source>
</evidence>
<dbReference type="SMART" id="SM00298">
    <property type="entry name" value="CHROMO"/>
    <property type="match status" value="1"/>
</dbReference>
<evidence type="ECO:0000256" key="7">
    <source>
        <dbReference type="ARBA" id="ARBA00022722"/>
    </source>
</evidence>
<dbReference type="InterPro" id="IPR000953">
    <property type="entry name" value="Chromo/chromo_shadow_dom"/>
</dbReference>
<dbReference type="Gene3D" id="3.10.10.10">
    <property type="entry name" value="HIV Type 1 Reverse Transcriptase, subunit A, domain 1"/>
    <property type="match status" value="1"/>
</dbReference>
<keyword evidence="13" id="KW-0229">DNA integration</keyword>
<keyword evidence="8" id="KW-0479">Metal-binding</keyword>
<dbReference type="Pfam" id="PF00665">
    <property type="entry name" value="rve"/>
    <property type="match status" value="1"/>
</dbReference>
<dbReference type="Pfam" id="PF17919">
    <property type="entry name" value="RT_RNaseH_2"/>
    <property type="match status" value="1"/>
</dbReference>
<evidence type="ECO:0000256" key="4">
    <source>
        <dbReference type="ARBA" id="ARBA00022670"/>
    </source>
</evidence>
<dbReference type="EC" id="3.1.26.4" evidence="3"/>
<evidence type="ECO:0000313" key="24">
    <source>
        <dbReference type="Ensembl" id="ENSLLEP00000011826.1"/>
    </source>
</evidence>
<keyword evidence="25" id="KW-1185">Reference proteome</keyword>
<dbReference type="GO" id="GO:0003677">
    <property type="term" value="F:DNA binding"/>
    <property type="evidence" value="ECO:0007669"/>
    <property type="project" value="UniProtKB-KW"/>
</dbReference>
<dbReference type="FunFam" id="1.10.340.70:FF:000001">
    <property type="entry name" value="Retrovirus-related Pol polyprotein from transposon gypsy-like Protein"/>
    <property type="match status" value="1"/>
</dbReference>
<dbReference type="PANTHER" id="PTHR37984">
    <property type="entry name" value="PROTEIN CBG26694"/>
    <property type="match status" value="1"/>
</dbReference>
<keyword evidence="16" id="KW-0238">DNA-binding</keyword>
<keyword evidence="6" id="KW-0548">Nucleotidyltransferase</keyword>
<evidence type="ECO:0000256" key="15">
    <source>
        <dbReference type="ARBA" id="ARBA00022932"/>
    </source>
</evidence>
<dbReference type="GO" id="GO:0004190">
    <property type="term" value="F:aspartic-type endopeptidase activity"/>
    <property type="evidence" value="ECO:0007669"/>
    <property type="project" value="UniProtKB-KW"/>
</dbReference>
<feature type="region of interest" description="Disordered" evidence="20">
    <location>
        <begin position="1135"/>
        <end position="1160"/>
    </location>
</feature>
<evidence type="ECO:0000256" key="12">
    <source>
        <dbReference type="ARBA" id="ARBA00022842"/>
    </source>
</evidence>
<evidence type="ECO:0000256" key="13">
    <source>
        <dbReference type="ARBA" id="ARBA00022908"/>
    </source>
</evidence>
<evidence type="ECO:0000256" key="19">
    <source>
        <dbReference type="ARBA" id="ARBA00039658"/>
    </source>
</evidence>
<evidence type="ECO:0000256" key="16">
    <source>
        <dbReference type="ARBA" id="ARBA00023125"/>
    </source>
</evidence>
<keyword evidence="11" id="KW-0378">Hydrolase</keyword>
<dbReference type="GO" id="GO:0004523">
    <property type="term" value="F:RNA-DNA hybrid ribonuclease activity"/>
    <property type="evidence" value="ECO:0007669"/>
    <property type="project" value="UniProtKB-EC"/>
</dbReference>
<keyword evidence="7" id="KW-0540">Nuclease</keyword>
<keyword evidence="4" id="KW-0645">Protease</keyword>
<dbReference type="GO" id="GO:0003887">
    <property type="term" value="F:DNA-directed DNA polymerase activity"/>
    <property type="evidence" value="ECO:0007669"/>
    <property type="project" value="UniProtKB-KW"/>
</dbReference>
<dbReference type="Proteomes" id="UP000694569">
    <property type="component" value="Unplaced"/>
</dbReference>
<name>A0A8C5PBY8_9ANUR</name>
<dbReference type="AlphaFoldDB" id="A0A8C5PBY8"/>
<evidence type="ECO:0000259" key="21">
    <source>
        <dbReference type="PROSITE" id="PS50013"/>
    </source>
</evidence>
<organism evidence="24 25">
    <name type="scientific">Leptobrachium leishanense</name>
    <name type="common">Leishan spiny toad</name>
    <dbReference type="NCBI Taxonomy" id="445787"/>
    <lineage>
        <taxon>Eukaryota</taxon>
        <taxon>Metazoa</taxon>
        <taxon>Chordata</taxon>
        <taxon>Craniata</taxon>
        <taxon>Vertebrata</taxon>
        <taxon>Euteleostomi</taxon>
        <taxon>Amphibia</taxon>
        <taxon>Batrachia</taxon>
        <taxon>Anura</taxon>
        <taxon>Pelobatoidea</taxon>
        <taxon>Megophryidae</taxon>
        <taxon>Leptobrachium</taxon>
    </lineage>
</organism>
<dbReference type="CDD" id="cd09274">
    <property type="entry name" value="RNase_HI_RT_Ty3"/>
    <property type="match status" value="1"/>
</dbReference>
<dbReference type="Pfam" id="PF00385">
    <property type="entry name" value="Chromo"/>
    <property type="match status" value="1"/>
</dbReference>
<reference evidence="24" key="1">
    <citation type="submission" date="2025-08" db="UniProtKB">
        <authorList>
            <consortium name="Ensembl"/>
        </authorList>
    </citation>
    <scope>IDENTIFICATION</scope>
</reference>
<feature type="region of interest" description="Disordered" evidence="20">
    <location>
        <begin position="1101"/>
        <end position="1123"/>
    </location>
</feature>
<evidence type="ECO:0000256" key="2">
    <source>
        <dbReference type="ARBA" id="ARBA00010879"/>
    </source>
</evidence>
<evidence type="ECO:0000313" key="25">
    <source>
        <dbReference type="Proteomes" id="UP000694569"/>
    </source>
</evidence>
<dbReference type="InterPro" id="IPR016197">
    <property type="entry name" value="Chromo-like_dom_sf"/>
</dbReference>
<evidence type="ECO:0000256" key="6">
    <source>
        <dbReference type="ARBA" id="ARBA00022695"/>
    </source>
</evidence>
<evidence type="ECO:0000256" key="5">
    <source>
        <dbReference type="ARBA" id="ARBA00022679"/>
    </source>
</evidence>
<sequence length="1232" mass="139565">MASLQSVVGSASTHLSIPVTLQWGDRSVDSNAIIDSGASNSFFDLSLATSLAVPTQLKKKPVPLHMVDGSTLRTGPVTHETTLLKLLIGTKHQENLQWDIVPSPLFPIVLGLPWLRTHNPYIDWSSNTVSFPSCHCRVHCMSGSKSEKVAFSTYPSSTLPPKYSEFQDVFEKKGVDTLPPHRVYDCPIDLLPGAPIPHGRIFNLSVPESQSLKDYIEDSLTKGFIRHSTSPAGAGIFFVGKRDGGLLPCVDYRALNAITVRNRYPLPLIPELLDRVKDACIFTKIDLRGAYNLVRMREGDEWKTAFRSRYGHFEYLVMPFGLCNAPAAFQHFLNDIIRDVLDTFLVVYLDDLLVYSRTIQEHEQHVRLVLSRLRQHKLYGKIEKSTFEQSSIEFLGYVLSPGHVEMDKAKIKAILDWPTPRDKKMVQQFMGFANFYRRFIRSFSHLTAPITSLTKKDVKFCWTEEAQQAFDKLKESFTQAPILKQPDIDLPYSLETDASDIALGPILSQKSGVKNLMHPVAFYSRRLSPAEKNYSIGEKELLAIKSALEEWRHLLEGAKHPVVVYTDHRNLEYLRSAKRLRPRQARWALFFARFLLQITYRPGVRNGKADALSRRYDSDTFPSTTQPDSILPDEFFCASQGSLIENIKKYSLQPPTDVQGLIPNDGLFYHDEQIYVPPEVRLQVLQHSHDIPAAGHGGIKKTIDAVHRHFWWPSVKKDIIAFVTSCSVCARNKQPRTRPAGLLQPLAPPMHPWKDISMDFIVDLPPSHRYTTILVVVDRCTKMAHFIPAIGLPTAAETATLFIKEIFRLHGTPRSIVTDRGSQFTSRFWSQMCRSLKIARCLSSAFHPQSNGQTERTNQTLEQYLRCFTTHLQDDWLDIIPTAEFVYNNQVHSSTRFSPFFANYGYHPSTLPEMPLNTPVPEVSTRLRILRGHLRTLRHQLRLAQQDQKKYADRGRKEAPVYAPGDKVLLSTAHLRLDCPSKKLGPRYIGPFPVLRMVNSVTARLTLPPSYRIHPVFHVSLLKPWHENPFPDRHTKPPAPVPISGEEEFEISRILDSRLRYGRLEYLVHWKGYGPEERSWEPSASIHAPAKVRAFHIRYPSKPSTKRTRGSRLGGGSCNAPRRGRTTAAMLGRLTDSPEVPRGASLPGSGLQLEGGEPGCVPRRLRDPTEQEASAHARSSIPEHEDLGTLVKLRYCTPPALEILAYHQSIYQALRYPYSTCESQVNGVRMIP</sequence>
<dbReference type="Gene3D" id="3.30.70.270">
    <property type="match status" value="2"/>
</dbReference>
<dbReference type="FunFam" id="3.30.420.10:FF:000032">
    <property type="entry name" value="Retrovirus-related Pol polyprotein from transposon 297-like Protein"/>
    <property type="match status" value="1"/>
</dbReference>
<protein>
    <recommendedName>
        <fullName evidence="19">Gypsy retrotransposon integrase-like protein 1</fullName>
        <ecNumber evidence="3">3.1.26.4</ecNumber>
    </recommendedName>
</protein>
<evidence type="ECO:0000256" key="18">
    <source>
        <dbReference type="ARBA" id="ARBA00023268"/>
    </source>
</evidence>
<keyword evidence="18" id="KW-0511">Multifunctional enzyme</keyword>
<dbReference type="FunFam" id="3.30.70.270:FF:000026">
    <property type="entry name" value="Transposon Ty3-G Gag-Pol polyprotein"/>
    <property type="match status" value="1"/>
</dbReference>
<dbReference type="Pfam" id="PF00078">
    <property type="entry name" value="RVT_1"/>
    <property type="match status" value="1"/>
</dbReference>
<evidence type="ECO:0000256" key="8">
    <source>
        <dbReference type="ARBA" id="ARBA00022723"/>
    </source>
</evidence>
<dbReference type="GO" id="GO:0015074">
    <property type="term" value="P:DNA integration"/>
    <property type="evidence" value="ECO:0007669"/>
    <property type="project" value="UniProtKB-KW"/>
</dbReference>
<dbReference type="FunFam" id="3.10.20.370:FF:000003">
    <property type="entry name" value="Transposon Tf2-6 polyprotein"/>
    <property type="match status" value="1"/>
</dbReference>
<dbReference type="Gene3D" id="1.10.340.70">
    <property type="match status" value="1"/>
</dbReference>
<dbReference type="OrthoDB" id="427924at2759"/>
<dbReference type="GO" id="GO:0005634">
    <property type="term" value="C:nucleus"/>
    <property type="evidence" value="ECO:0007669"/>
    <property type="project" value="UniProtKB-SubCell"/>
</dbReference>
<dbReference type="CDD" id="cd01647">
    <property type="entry name" value="RT_LTR"/>
    <property type="match status" value="1"/>
</dbReference>
<keyword evidence="17" id="KW-0233">DNA recombination</keyword>
<feature type="domain" description="Chromo" evidence="21">
    <location>
        <begin position="1049"/>
        <end position="1107"/>
    </location>
</feature>
<evidence type="ECO:0000256" key="17">
    <source>
        <dbReference type="ARBA" id="ARBA00023172"/>
    </source>
</evidence>
<dbReference type="InterPro" id="IPR023780">
    <property type="entry name" value="Chromo_domain"/>
</dbReference>
<dbReference type="GO" id="GO:0006508">
    <property type="term" value="P:proteolysis"/>
    <property type="evidence" value="ECO:0007669"/>
    <property type="project" value="UniProtKB-KW"/>
</dbReference>
<dbReference type="PROSITE" id="PS50878">
    <property type="entry name" value="RT_POL"/>
    <property type="match status" value="1"/>
</dbReference>
<dbReference type="GeneTree" id="ENSGT01040000240511"/>
<keyword evidence="15" id="KW-0239">DNA-directed DNA polymerase</keyword>
<dbReference type="SUPFAM" id="SSF56672">
    <property type="entry name" value="DNA/RNA polymerases"/>
    <property type="match status" value="1"/>
</dbReference>
<dbReference type="Ensembl" id="ENSLLET00000012299.1">
    <property type="protein sequence ID" value="ENSLLEP00000011826.1"/>
    <property type="gene ID" value="ENSLLEG00000007530.1"/>
</dbReference>
<keyword evidence="12" id="KW-0460">Magnesium</keyword>
<keyword evidence="5" id="KW-0808">Transferase</keyword>
<dbReference type="Gene3D" id="3.30.420.10">
    <property type="entry name" value="Ribonuclease H-like superfamily/Ribonuclease H"/>
    <property type="match status" value="1"/>
</dbReference>
<dbReference type="SUPFAM" id="SSF54160">
    <property type="entry name" value="Chromo domain-like"/>
    <property type="match status" value="1"/>
</dbReference>
<evidence type="ECO:0000256" key="11">
    <source>
        <dbReference type="ARBA" id="ARBA00022801"/>
    </source>
</evidence>
<feature type="domain" description="Integrase catalytic" evidence="23">
    <location>
        <begin position="744"/>
        <end position="907"/>
    </location>
</feature>
<accession>A0A8C5PBY8</accession>
<dbReference type="InterPro" id="IPR041577">
    <property type="entry name" value="RT_RNaseH_2"/>
</dbReference>
<keyword evidence="10" id="KW-0255">Endonuclease</keyword>
<evidence type="ECO:0000259" key="23">
    <source>
        <dbReference type="PROSITE" id="PS50994"/>
    </source>
</evidence>
<dbReference type="Pfam" id="PF24626">
    <property type="entry name" value="SH3_Tf2-1"/>
    <property type="match status" value="1"/>
</dbReference>
<dbReference type="Gene3D" id="2.40.50.40">
    <property type="match status" value="1"/>
</dbReference>
<dbReference type="InterPro" id="IPR043502">
    <property type="entry name" value="DNA/RNA_pol_sf"/>
</dbReference>
<feature type="domain" description="Reverse transcriptase" evidence="22">
    <location>
        <begin position="220"/>
        <end position="399"/>
    </location>
</feature>
<dbReference type="SUPFAM" id="SSF53098">
    <property type="entry name" value="Ribonuclease H-like"/>
    <property type="match status" value="1"/>
</dbReference>
<proteinExistence type="inferred from homology"/>
<evidence type="ECO:0000256" key="1">
    <source>
        <dbReference type="ARBA" id="ARBA00004123"/>
    </source>
</evidence>
<dbReference type="PANTHER" id="PTHR37984:SF5">
    <property type="entry name" value="PROTEIN NYNRIN-LIKE"/>
    <property type="match status" value="1"/>
</dbReference>
<dbReference type="GO" id="GO:0003964">
    <property type="term" value="F:RNA-directed DNA polymerase activity"/>
    <property type="evidence" value="ECO:0007669"/>
    <property type="project" value="UniProtKB-KW"/>
</dbReference>
<evidence type="ECO:0000259" key="22">
    <source>
        <dbReference type="PROSITE" id="PS50878"/>
    </source>
</evidence>
<evidence type="ECO:0000256" key="20">
    <source>
        <dbReference type="SAM" id="MobiDB-lite"/>
    </source>
</evidence>
<dbReference type="InterPro" id="IPR001584">
    <property type="entry name" value="Integrase_cat-core"/>
</dbReference>
<dbReference type="CDD" id="cd00303">
    <property type="entry name" value="retropepsin_like"/>
    <property type="match status" value="1"/>
</dbReference>
<dbReference type="InterPro" id="IPR041588">
    <property type="entry name" value="Integrase_H2C2"/>
</dbReference>
<dbReference type="InterPro" id="IPR056924">
    <property type="entry name" value="SH3_Tf2-1"/>
</dbReference>
<evidence type="ECO:0000256" key="9">
    <source>
        <dbReference type="ARBA" id="ARBA00022750"/>
    </source>
</evidence>
<comment type="similarity">
    <text evidence="2">Belongs to the beta type-B retroviral polymerase family. HERV class-II K(HML-2) pol subfamily.</text>
</comment>
<comment type="subcellular location">
    <subcellularLocation>
        <location evidence="1">Nucleus</location>
    </subcellularLocation>
</comment>
<dbReference type="Pfam" id="PF17921">
    <property type="entry name" value="Integrase_H2C2"/>
    <property type="match status" value="1"/>
</dbReference>
<reference evidence="24" key="2">
    <citation type="submission" date="2025-09" db="UniProtKB">
        <authorList>
            <consortium name="Ensembl"/>
        </authorList>
    </citation>
    <scope>IDENTIFICATION</scope>
</reference>
<dbReference type="Gene3D" id="2.40.70.10">
    <property type="entry name" value="Acid Proteases"/>
    <property type="match status" value="1"/>
</dbReference>
<dbReference type="PROSITE" id="PS50994">
    <property type="entry name" value="INTEGRASE"/>
    <property type="match status" value="1"/>
</dbReference>
<dbReference type="InterPro" id="IPR036397">
    <property type="entry name" value="RNaseH_sf"/>
</dbReference>
<evidence type="ECO:0000256" key="10">
    <source>
        <dbReference type="ARBA" id="ARBA00022759"/>
    </source>
</evidence>
<dbReference type="InterPro" id="IPR012337">
    <property type="entry name" value="RNaseH-like_sf"/>
</dbReference>